<feature type="region of interest" description="Disordered" evidence="1">
    <location>
        <begin position="60"/>
        <end position="83"/>
    </location>
</feature>
<dbReference type="AlphaFoldDB" id="A0A834LIV8"/>
<evidence type="ECO:0000256" key="1">
    <source>
        <dbReference type="SAM" id="MobiDB-lite"/>
    </source>
</evidence>
<dbReference type="OrthoDB" id="2016915at2759"/>
<gene>
    <name evidence="2" type="ORF">RHSIM_Rhsim08G0185800</name>
</gene>
<evidence type="ECO:0000313" key="3">
    <source>
        <dbReference type="Proteomes" id="UP000626092"/>
    </source>
</evidence>
<dbReference type="GO" id="GO:0003677">
    <property type="term" value="F:DNA binding"/>
    <property type="evidence" value="ECO:0007669"/>
    <property type="project" value="InterPro"/>
</dbReference>
<evidence type="ECO:0000313" key="2">
    <source>
        <dbReference type="EMBL" id="KAF7135789.1"/>
    </source>
</evidence>
<dbReference type="InterPro" id="IPR044835">
    <property type="entry name" value="ARF_plant"/>
</dbReference>
<feature type="compositionally biased region" description="Gly residues" evidence="1">
    <location>
        <begin position="123"/>
        <end position="140"/>
    </location>
</feature>
<proteinExistence type="predicted"/>
<dbReference type="EMBL" id="WJXA01000008">
    <property type="protein sequence ID" value="KAF7135789.1"/>
    <property type="molecule type" value="Genomic_DNA"/>
</dbReference>
<dbReference type="PANTHER" id="PTHR31384">
    <property type="entry name" value="AUXIN RESPONSE FACTOR 4-RELATED"/>
    <property type="match status" value="1"/>
</dbReference>
<reference evidence="2" key="1">
    <citation type="submission" date="2019-11" db="EMBL/GenBank/DDBJ databases">
        <authorList>
            <person name="Liu Y."/>
            <person name="Hou J."/>
            <person name="Li T.-Q."/>
            <person name="Guan C.-H."/>
            <person name="Wu X."/>
            <person name="Wu H.-Z."/>
            <person name="Ling F."/>
            <person name="Zhang R."/>
            <person name="Shi X.-G."/>
            <person name="Ren J.-P."/>
            <person name="Chen E.-F."/>
            <person name="Sun J.-M."/>
        </authorList>
    </citation>
    <scope>NUCLEOTIDE SEQUENCE</scope>
    <source>
        <strain evidence="2">Adult_tree_wgs_1</strain>
        <tissue evidence="2">Leaves</tissue>
    </source>
</reference>
<sequence>MPPLHSKFFYFSQGHAEHTLTAIDFPERLPALILCRVPAMRFMADFDTDEAYAKIKPIPINGQDHDATVDGGNNDLSSESQERGQVAALQLEFGTVFGVFREDENSHKLVRSGSWGEFEGEGGRGYGGGRDGSEGGGVLGGVLPAGEHT</sequence>
<feature type="region of interest" description="Disordered" evidence="1">
    <location>
        <begin position="120"/>
        <end position="149"/>
    </location>
</feature>
<dbReference type="Proteomes" id="UP000626092">
    <property type="component" value="Unassembled WGS sequence"/>
</dbReference>
<organism evidence="2 3">
    <name type="scientific">Rhododendron simsii</name>
    <name type="common">Sims's rhododendron</name>
    <dbReference type="NCBI Taxonomy" id="118357"/>
    <lineage>
        <taxon>Eukaryota</taxon>
        <taxon>Viridiplantae</taxon>
        <taxon>Streptophyta</taxon>
        <taxon>Embryophyta</taxon>
        <taxon>Tracheophyta</taxon>
        <taxon>Spermatophyta</taxon>
        <taxon>Magnoliopsida</taxon>
        <taxon>eudicotyledons</taxon>
        <taxon>Gunneridae</taxon>
        <taxon>Pentapetalae</taxon>
        <taxon>asterids</taxon>
        <taxon>Ericales</taxon>
        <taxon>Ericaceae</taxon>
        <taxon>Ericoideae</taxon>
        <taxon>Rhodoreae</taxon>
        <taxon>Rhododendron</taxon>
    </lineage>
</organism>
<accession>A0A834LIV8</accession>
<name>A0A834LIV8_RHOSS</name>
<dbReference type="GO" id="GO:0006355">
    <property type="term" value="P:regulation of DNA-templated transcription"/>
    <property type="evidence" value="ECO:0007669"/>
    <property type="project" value="InterPro"/>
</dbReference>
<dbReference type="GO" id="GO:0009725">
    <property type="term" value="P:response to hormone"/>
    <property type="evidence" value="ECO:0007669"/>
    <property type="project" value="InterPro"/>
</dbReference>
<dbReference type="PANTHER" id="PTHR31384:SF160">
    <property type="entry name" value="AUXIN RESPONSE FACTOR 16"/>
    <property type="match status" value="1"/>
</dbReference>
<keyword evidence="3" id="KW-1185">Reference proteome</keyword>
<comment type="caution">
    <text evidence="2">The sequence shown here is derived from an EMBL/GenBank/DDBJ whole genome shotgun (WGS) entry which is preliminary data.</text>
</comment>
<protein>
    <submittedName>
        <fullName evidence="2">Uncharacterized protein</fullName>
    </submittedName>
</protein>